<dbReference type="AlphaFoldDB" id="A0A0E9SLW0"/>
<accession>A0A0E9SLW0</accession>
<reference evidence="1" key="2">
    <citation type="journal article" date="2015" name="Fish Shellfish Immunol.">
        <title>Early steps in the European eel (Anguilla anguilla)-Vibrio vulnificus interaction in the gills: Role of the RtxA13 toxin.</title>
        <authorList>
            <person name="Callol A."/>
            <person name="Pajuelo D."/>
            <person name="Ebbesson L."/>
            <person name="Teles M."/>
            <person name="MacKenzie S."/>
            <person name="Amaro C."/>
        </authorList>
    </citation>
    <scope>NUCLEOTIDE SEQUENCE</scope>
</reference>
<sequence length="24" mass="2884">MLSVDVNYLKITMVLWYLKVLNVK</sequence>
<organism evidence="1">
    <name type="scientific">Anguilla anguilla</name>
    <name type="common">European freshwater eel</name>
    <name type="synonym">Muraena anguilla</name>
    <dbReference type="NCBI Taxonomy" id="7936"/>
    <lineage>
        <taxon>Eukaryota</taxon>
        <taxon>Metazoa</taxon>
        <taxon>Chordata</taxon>
        <taxon>Craniata</taxon>
        <taxon>Vertebrata</taxon>
        <taxon>Euteleostomi</taxon>
        <taxon>Actinopterygii</taxon>
        <taxon>Neopterygii</taxon>
        <taxon>Teleostei</taxon>
        <taxon>Anguilliformes</taxon>
        <taxon>Anguillidae</taxon>
        <taxon>Anguilla</taxon>
    </lineage>
</organism>
<name>A0A0E9SLW0_ANGAN</name>
<dbReference type="EMBL" id="GBXM01066233">
    <property type="protein sequence ID" value="JAH42344.1"/>
    <property type="molecule type" value="Transcribed_RNA"/>
</dbReference>
<reference evidence="1" key="1">
    <citation type="submission" date="2014-11" db="EMBL/GenBank/DDBJ databases">
        <authorList>
            <person name="Amaro Gonzalez C."/>
        </authorList>
    </citation>
    <scope>NUCLEOTIDE SEQUENCE</scope>
</reference>
<proteinExistence type="predicted"/>
<protein>
    <submittedName>
        <fullName evidence="1">Uncharacterized protein</fullName>
    </submittedName>
</protein>
<evidence type="ECO:0000313" key="1">
    <source>
        <dbReference type="EMBL" id="JAH42344.1"/>
    </source>
</evidence>